<keyword evidence="5" id="KW-1185">Reference proteome</keyword>
<feature type="domain" description="Serine hydrolase" evidence="3">
    <location>
        <begin position="90"/>
        <end position="241"/>
    </location>
</feature>
<dbReference type="InterPro" id="IPR050593">
    <property type="entry name" value="LovG"/>
</dbReference>
<evidence type="ECO:0000313" key="5">
    <source>
        <dbReference type="Proteomes" id="UP000198406"/>
    </source>
</evidence>
<comment type="caution">
    <text evidence="4">The sequence shown here is derived from an EMBL/GenBank/DDBJ whole genome shotgun (WGS) entry which is preliminary data.</text>
</comment>
<evidence type="ECO:0000259" key="3">
    <source>
        <dbReference type="Pfam" id="PF03959"/>
    </source>
</evidence>
<evidence type="ECO:0000256" key="1">
    <source>
        <dbReference type="ARBA" id="ARBA00022801"/>
    </source>
</evidence>
<dbReference type="GO" id="GO:0005737">
    <property type="term" value="C:cytoplasm"/>
    <property type="evidence" value="ECO:0007669"/>
    <property type="project" value="TreeGrafter"/>
</dbReference>
<evidence type="ECO:0000313" key="4">
    <source>
        <dbReference type="EMBL" id="GAX25106.1"/>
    </source>
</evidence>
<feature type="signal peptide" evidence="2">
    <location>
        <begin position="1"/>
        <end position="19"/>
    </location>
</feature>
<reference evidence="4 5" key="1">
    <citation type="journal article" date="2015" name="Plant Cell">
        <title>Oil accumulation by the oleaginous diatom Fistulifera solaris as revealed by the genome and transcriptome.</title>
        <authorList>
            <person name="Tanaka T."/>
            <person name="Maeda Y."/>
            <person name="Veluchamy A."/>
            <person name="Tanaka M."/>
            <person name="Abida H."/>
            <person name="Marechal E."/>
            <person name="Bowler C."/>
            <person name="Muto M."/>
            <person name="Sunaga Y."/>
            <person name="Tanaka M."/>
            <person name="Yoshino T."/>
            <person name="Taniguchi T."/>
            <person name="Fukuda Y."/>
            <person name="Nemoto M."/>
            <person name="Matsumoto M."/>
            <person name="Wong P.S."/>
            <person name="Aburatani S."/>
            <person name="Fujibuchi W."/>
        </authorList>
    </citation>
    <scope>NUCLEOTIDE SEQUENCE [LARGE SCALE GENOMIC DNA]</scope>
    <source>
        <strain evidence="4 5">JPCC DA0580</strain>
    </source>
</reference>
<dbReference type="InterPro" id="IPR005645">
    <property type="entry name" value="FSH-like_dom"/>
</dbReference>
<accession>A0A1Z5KFX3</accession>
<keyword evidence="2" id="KW-0732">Signal</keyword>
<gene>
    <name evidence="4" type="ORF">FisN_10Lh307</name>
</gene>
<keyword evidence="1" id="KW-0378">Hydrolase</keyword>
<organism evidence="4 5">
    <name type="scientific">Fistulifera solaris</name>
    <name type="common">Oleaginous diatom</name>
    <dbReference type="NCBI Taxonomy" id="1519565"/>
    <lineage>
        <taxon>Eukaryota</taxon>
        <taxon>Sar</taxon>
        <taxon>Stramenopiles</taxon>
        <taxon>Ochrophyta</taxon>
        <taxon>Bacillariophyta</taxon>
        <taxon>Bacillariophyceae</taxon>
        <taxon>Bacillariophycidae</taxon>
        <taxon>Naviculales</taxon>
        <taxon>Naviculaceae</taxon>
        <taxon>Fistulifera</taxon>
    </lineage>
</organism>
<dbReference type="SUPFAM" id="SSF53474">
    <property type="entry name" value="alpha/beta-Hydrolases"/>
    <property type="match status" value="1"/>
</dbReference>
<dbReference type="OrthoDB" id="414698at2759"/>
<protein>
    <recommendedName>
        <fullName evidence="3">Serine hydrolase domain-containing protein</fullName>
    </recommendedName>
</protein>
<dbReference type="PANTHER" id="PTHR48070:SF6">
    <property type="entry name" value="ESTERASE OVCA2"/>
    <property type="match status" value="1"/>
</dbReference>
<proteinExistence type="predicted"/>
<dbReference type="InterPro" id="IPR029058">
    <property type="entry name" value="AB_hydrolase_fold"/>
</dbReference>
<dbReference type="InParanoid" id="A0A1Z5KFX3"/>
<sequence length="266" mass="29781">MRIWIMLLRTCRFWSVALGFTRHTPIYTSYRGTASQLGAMMMKNADDTELPLRILALHGSEGRAASLQTLLEGHLRHINCEITTIQAPFSKGAGYAWWQLKTGERSFTANTYPGYEESAALVTQTLQKRKFDVVFGHSQGAILLVAMLANNQLATSSMRRLILNGVAWPNPFSEQLLSSVPSGSPDKDWGNLEVLQIIGVQDRINPPEQASQVEEALNRRGCKTTQLHHPGGHSIPSDKRIWNIVADWLAYKSLSRVFFVEPESVF</sequence>
<dbReference type="PANTHER" id="PTHR48070">
    <property type="entry name" value="ESTERASE OVCA2"/>
    <property type="match status" value="1"/>
</dbReference>
<dbReference type="Gene3D" id="3.40.50.1820">
    <property type="entry name" value="alpha/beta hydrolase"/>
    <property type="match status" value="1"/>
</dbReference>
<evidence type="ECO:0000256" key="2">
    <source>
        <dbReference type="SAM" id="SignalP"/>
    </source>
</evidence>
<dbReference type="AlphaFoldDB" id="A0A1Z5KFX3"/>
<dbReference type="Pfam" id="PF03959">
    <property type="entry name" value="FSH1"/>
    <property type="match status" value="1"/>
</dbReference>
<dbReference type="GO" id="GO:0016787">
    <property type="term" value="F:hydrolase activity"/>
    <property type="evidence" value="ECO:0007669"/>
    <property type="project" value="UniProtKB-KW"/>
</dbReference>
<dbReference type="GO" id="GO:0005634">
    <property type="term" value="C:nucleus"/>
    <property type="evidence" value="ECO:0007669"/>
    <property type="project" value="TreeGrafter"/>
</dbReference>
<name>A0A1Z5KFX3_FISSO</name>
<feature type="chain" id="PRO_5012803313" description="Serine hydrolase domain-containing protein" evidence="2">
    <location>
        <begin position="20"/>
        <end position="266"/>
    </location>
</feature>
<dbReference type="Proteomes" id="UP000198406">
    <property type="component" value="Unassembled WGS sequence"/>
</dbReference>
<dbReference type="EMBL" id="BDSP01000219">
    <property type="protein sequence ID" value="GAX25106.1"/>
    <property type="molecule type" value="Genomic_DNA"/>
</dbReference>